<evidence type="ECO:0000313" key="1">
    <source>
        <dbReference type="EMBL" id="CAG8520973.1"/>
    </source>
</evidence>
<keyword evidence="2" id="KW-1185">Reference proteome</keyword>
<dbReference type="EMBL" id="CAJVPW010003231">
    <property type="protein sequence ID" value="CAG8520973.1"/>
    <property type="molecule type" value="Genomic_DNA"/>
</dbReference>
<gene>
    <name evidence="1" type="ORF">SPELUC_LOCUS3930</name>
</gene>
<organism evidence="1 2">
    <name type="scientific">Cetraspora pellucida</name>
    <dbReference type="NCBI Taxonomy" id="1433469"/>
    <lineage>
        <taxon>Eukaryota</taxon>
        <taxon>Fungi</taxon>
        <taxon>Fungi incertae sedis</taxon>
        <taxon>Mucoromycota</taxon>
        <taxon>Glomeromycotina</taxon>
        <taxon>Glomeromycetes</taxon>
        <taxon>Diversisporales</taxon>
        <taxon>Gigasporaceae</taxon>
        <taxon>Cetraspora</taxon>
    </lineage>
</organism>
<proteinExistence type="predicted"/>
<accession>A0ACA9LBH9</accession>
<reference evidence="1" key="1">
    <citation type="submission" date="2021-06" db="EMBL/GenBank/DDBJ databases">
        <authorList>
            <person name="Kallberg Y."/>
            <person name="Tangrot J."/>
            <person name="Rosling A."/>
        </authorList>
    </citation>
    <scope>NUCLEOTIDE SEQUENCE</scope>
    <source>
        <strain evidence="1">28 12/20/2015</strain>
    </source>
</reference>
<protein>
    <submittedName>
        <fullName evidence="1">4516_t:CDS:1</fullName>
    </submittedName>
</protein>
<name>A0ACA9LBH9_9GLOM</name>
<sequence length="58" mass="6598">MTANDYIEADNNLETEEVTVDEAAIIEEICYQTTGLHKICERPRPTSITKLVKMNLTK</sequence>
<evidence type="ECO:0000313" key="2">
    <source>
        <dbReference type="Proteomes" id="UP000789366"/>
    </source>
</evidence>
<dbReference type="Proteomes" id="UP000789366">
    <property type="component" value="Unassembled WGS sequence"/>
</dbReference>
<comment type="caution">
    <text evidence="1">The sequence shown here is derived from an EMBL/GenBank/DDBJ whole genome shotgun (WGS) entry which is preliminary data.</text>
</comment>